<evidence type="ECO:0000259" key="4">
    <source>
        <dbReference type="PROSITE" id="PS50043"/>
    </source>
</evidence>
<evidence type="ECO:0000256" key="2">
    <source>
        <dbReference type="ARBA" id="ARBA00023125"/>
    </source>
</evidence>
<comment type="caution">
    <text evidence="5">The sequence shown here is derived from an EMBL/GenBank/DDBJ whole genome shotgun (WGS) entry which is preliminary data.</text>
</comment>
<dbReference type="PANTHER" id="PTHR44688:SF16">
    <property type="entry name" value="DNA-BINDING TRANSCRIPTIONAL ACTIVATOR DEVR_DOSR"/>
    <property type="match status" value="1"/>
</dbReference>
<dbReference type="OrthoDB" id="4309410at2"/>
<accession>A0A4R4ZAH4</accession>
<keyword evidence="3" id="KW-0804">Transcription</keyword>
<keyword evidence="6" id="KW-1185">Reference proteome</keyword>
<dbReference type="AlphaFoldDB" id="A0A4R4ZAH4"/>
<gene>
    <name evidence="5" type="ORF">E1288_04435</name>
</gene>
<dbReference type="EMBL" id="SMKW01000004">
    <property type="protein sequence ID" value="TDD55245.1"/>
    <property type="molecule type" value="Genomic_DNA"/>
</dbReference>
<dbReference type="GO" id="GO:0006355">
    <property type="term" value="P:regulation of DNA-templated transcription"/>
    <property type="evidence" value="ECO:0007669"/>
    <property type="project" value="InterPro"/>
</dbReference>
<sequence length="225" mass="24182">MTKVESATHTVNSAAREPGEQVRVAVWAQDPITLTGLTGMLLGTADVFVAADPFPADVDVLVFAVDRVTPEVLASMSKAASESAAPAVLVARQLERTVLLRVVECRVVAVLHRGVATGERLAEAIRVVAEGGGVLPANLLGELLRQVENLNHEVLEPRGLNSAGFTSREIGVLRLLAEGWDSEEIGKKLCYSERTVKNVIHAMTSRLKLRNRPQLVAHCVRTGVI</sequence>
<dbReference type="Proteomes" id="UP000294947">
    <property type="component" value="Unassembled WGS sequence"/>
</dbReference>
<dbReference type="InterPro" id="IPR000792">
    <property type="entry name" value="Tscrpt_reg_LuxR_C"/>
</dbReference>
<evidence type="ECO:0000256" key="3">
    <source>
        <dbReference type="ARBA" id="ARBA00023163"/>
    </source>
</evidence>
<evidence type="ECO:0000313" key="6">
    <source>
        <dbReference type="Proteomes" id="UP000294947"/>
    </source>
</evidence>
<keyword evidence="2" id="KW-0238">DNA-binding</keyword>
<organism evidence="5 6">
    <name type="scientific">Saccharopolyspora elongata</name>
    <dbReference type="NCBI Taxonomy" id="2530387"/>
    <lineage>
        <taxon>Bacteria</taxon>
        <taxon>Bacillati</taxon>
        <taxon>Actinomycetota</taxon>
        <taxon>Actinomycetes</taxon>
        <taxon>Pseudonocardiales</taxon>
        <taxon>Pseudonocardiaceae</taxon>
        <taxon>Saccharopolyspora</taxon>
    </lineage>
</organism>
<proteinExistence type="predicted"/>
<dbReference type="InterPro" id="IPR016032">
    <property type="entry name" value="Sig_transdc_resp-reg_C-effctor"/>
</dbReference>
<dbReference type="PROSITE" id="PS50043">
    <property type="entry name" value="HTH_LUXR_2"/>
    <property type="match status" value="1"/>
</dbReference>
<dbReference type="CDD" id="cd06170">
    <property type="entry name" value="LuxR_C_like"/>
    <property type="match status" value="1"/>
</dbReference>
<dbReference type="PROSITE" id="PS00622">
    <property type="entry name" value="HTH_LUXR_1"/>
    <property type="match status" value="1"/>
</dbReference>
<feature type="domain" description="HTH luxR-type" evidence="4">
    <location>
        <begin position="156"/>
        <end position="223"/>
    </location>
</feature>
<dbReference type="GO" id="GO:0003677">
    <property type="term" value="F:DNA binding"/>
    <property type="evidence" value="ECO:0007669"/>
    <property type="project" value="UniProtKB-KW"/>
</dbReference>
<dbReference type="PANTHER" id="PTHR44688">
    <property type="entry name" value="DNA-BINDING TRANSCRIPTIONAL ACTIVATOR DEVR_DOSR"/>
    <property type="match status" value="1"/>
</dbReference>
<dbReference type="Pfam" id="PF00196">
    <property type="entry name" value="GerE"/>
    <property type="match status" value="1"/>
</dbReference>
<dbReference type="SMART" id="SM00421">
    <property type="entry name" value="HTH_LUXR"/>
    <property type="match status" value="1"/>
</dbReference>
<protein>
    <submittedName>
        <fullName evidence="5">Response regulator transcription factor</fullName>
    </submittedName>
</protein>
<evidence type="ECO:0000313" key="5">
    <source>
        <dbReference type="EMBL" id="TDD55245.1"/>
    </source>
</evidence>
<dbReference type="PRINTS" id="PR00038">
    <property type="entry name" value="HTHLUXR"/>
</dbReference>
<evidence type="ECO:0000256" key="1">
    <source>
        <dbReference type="ARBA" id="ARBA00023015"/>
    </source>
</evidence>
<keyword evidence="1" id="KW-0805">Transcription regulation</keyword>
<name>A0A4R4ZAH4_9PSEU</name>
<dbReference type="Gene3D" id="3.40.50.2300">
    <property type="match status" value="1"/>
</dbReference>
<dbReference type="SUPFAM" id="SSF46894">
    <property type="entry name" value="C-terminal effector domain of the bipartite response regulators"/>
    <property type="match status" value="1"/>
</dbReference>
<reference evidence="5 6" key="1">
    <citation type="submission" date="2019-03" db="EMBL/GenBank/DDBJ databases">
        <title>Draft genome sequences of novel Actinobacteria.</title>
        <authorList>
            <person name="Sahin N."/>
            <person name="Ay H."/>
            <person name="Saygin H."/>
        </authorList>
    </citation>
    <scope>NUCLEOTIDE SEQUENCE [LARGE SCALE GENOMIC DNA]</scope>
    <source>
        <strain evidence="5 6">7K502</strain>
    </source>
</reference>